<proteinExistence type="predicted"/>
<dbReference type="EMBL" id="JBGMDY010000006">
    <property type="protein sequence ID" value="KAL2332006.1"/>
    <property type="molecule type" value="Genomic_DNA"/>
</dbReference>
<dbReference type="PANTHER" id="PTHR46413:SF2">
    <property type="entry name" value="HEAVY METAL-ASSOCIATED ISOPRENYLATED PLANT PROTEIN 3"/>
    <property type="match status" value="1"/>
</dbReference>
<feature type="region of interest" description="Disordered" evidence="1">
    <location>
        <begin position="139"/>
        <end position="180"/>
    </location>
</feature>
<dbReference type="AlphaFoldDB" id="A0ABD1M876"/>
<sequence length="352" mass="39260">MEEIKCKPELNWEASEDDRMNWCECVSRFPNHDLGFGWSTEGGELVTGRDIGRTLSDNTKLHDEKNIKQAKKGECANKGKRKEETTSPTTSTATSTTVVFKVDMHCDGCASKIVKCIRGFQGVETWKTEIDTGKLTVTGKVDPTKLSDKTKKNVELVSPHSNKDKENKDKKPKDKQGQTQEKTVVLKVPSYCRCQGCFHRLHKEVLKVKGVCDVALESHDEWWMVTAKCTMDVNVVAGTLSKKLKRVVEVVPTKKEKEKEKKEKEKENEGEEEGDKGGNSAGAKKKKKGGDGEVKGNGSAKGKTELEEGMMYCGVPTRDYANGGYGDSNYMGHYNHVAQMFSEENPYACRIM</sequence>
<feature type="compositionally biased region" description="Basic and acidic residues" evidence="1">
    <location>
        <begin position="70"/>
        <end position="85"/>
    </location>
</feature>
<name>A0ABD1M876_9FABA</name>
<evidence type="ECO:0000259" key="2">
    <source>
        <dbReference type="PROSITE" id="PS50846"/>
    </source>
</evidence>
<evidence type="ECO:0000313" key="3">
    <source>
        <dbReference type="EMBL" id="KAL2332006.1"/>
    </source>
</evidence>
<accession>A0ABD1M876</accession>
<dbReference type="InterPro" id="IPR044594">
    <property type="entry name" value="HIPP01/3/5/6"/>
</dbReference>
<keyword evidence="4" id="KW-1185">Reference proteome</keyword>
<dbReference type="Proteomes" id="UP001603857">
    <property type="component" value="Unassembled WGS sequence"/>
</dbReference>
<dbReference type="Pfam" id="PF00403">
    <property type="entry name" value="HMA"/>
    <property type="match status" value="1"/>
</dbReference>
<evidence type="ECO:0000256" key="1">
    <source>
        <dbReference type="SAM" id="MobiDB-lite"/>
    </source>
</evidence>
<dbReference type="PANTHER" id="PTHR46413">
    <property type="entry name" value="HEAVY METAL-ASSOCIATED ISOPRENYLATED PLANT PROTEIN 6"/>
    <property type="match status" value="1"/>
</dbReference>
<dbReference type="InterPro" id="IPR006121">
    <property type="entry name" value="HMA_dom"/>
</dbReference>
<feature type="compositionally biased region" description="Basic and acidic residues" evidence="1">
    <location>
        <begin position="161"/>
        <end position="176"/>
    </location>
</feature>
<feature type="region of interest" description="Disordered" evidence="1">
    <location>
        <begin position="70"/>
        <end position="93"/>
    </location>
</feature>
<protein>
    <recommendedName>
        <fullName evidence="2">HMA domain-containing protein</fullName>
    </recommendedName>
</protein>
<reference evidence="3 4" key="1">
    <citation type="submission" date="2024-08" db="EMBL/GenBank/DDBJ databases">
        <title>Insights into the chromosomal genome structure of Flemingia macrophylla.</title>
        <authorList>
            <person name="Ding Y."/>
            <person name="Zhao Y."/>
            <person name="Bi W."/>
            <person name="Wu M."/>
            <person name="Zhao G."/>
            <person name="Gong Y."/>
            <person name="Li W."/>
            <person name="Zhang P."/>
        </authorList>
    </citation>
    <scope>NUCLEOTIDE SEQUENCE [LARGE SCALE GENOMIC DNA]</scope>
    <source>
        <strain evidence="3">DYQJB</strain>
        <tissue evidence="3">Leaf</tissue>
    </source>
</reference>
<dbReference type="CDD" id="cd00371">
    <property type="entry name" value="HMA"/>
    <property type="match status" value="1"/>
</dbReference>
<feature type="domain" description="HMA" evidence="2">
    <location>
        <begin position="95"/>
        <end position="162"/>
    </location>
</feature>
<feature type="compositionally biased region" description="Basic and acidic residues" evidence="1">
    <location>
        <begin position="254"/>
        <end position="267"/>
    </location>
</feature>
<dbReference type="PROSITE" id="PS50846">
    <property type="entry name" value="HMA_2"/>
    <property type="match status" value="1"/>
</dbReference>
<comment type="caution">
    <text evidence="3">The sequence shown here is derived from an EMBL/GenBank/DDBJ whole genome shotgun (WGS) entry which is preliminary data.</text>
</comment>
<dbReference type="InterPro" id="IPR036163">
    <property type="entry name" value="HMA_dom_sf"/>
</dbReference>
<dbReference type="Gene3D" id="3.30.70.100">
    <property type="match status" value="2"/>
</dbReference>
<gene>
    <name evidence="3" type="ORF">Fmac_019587</name>
</gene>
<feature type="compositionally biased region" description="Basic and acidic residues" evidence="1">
    <location>
        <begin position="142"/>
        <end position="154"/>
    </location>
</feature>
<dbReference type="SUPFAM" id="SSF55008">
    <property type="entry name" value="HMA, heavy metal-associated domain"/>
    <property type="match status" value="1"/>
</dbReference>
<organism evidence="3 4">
    <name type="scientific">Flemingia macrophylla</name>
    <dbReference type="NCBI Taxonomy" id="520843"/>
    <lineage>
        <taxon>Eukaryota</taxon>
        <taxon>Viridiplantae</taxon>
        <taxon>Streptophyta</taxon>
        <taxon>Embryophyta</taxon>
        <taxon>Tracheophyta</taxon>
        <taxon>Spermatophyta</taxon>
        <taxon>Magnoliopsida</taxon>
        <taxon>eudicotyledons</taxon>
        <taxon>Gunneridae</taxon>
        <taxon>Pentapetalae</taxon>
        <taxon>rosids</taxon>
        <taxon>fabids</taxon>
        <taxon>Fabales</taxon>
        <taxon>Fabaceae</taxon>
        <taxon>Papilionoideae</taxon>
        <taxon>50 kb inversion clade</taxon>
        <taxon>NPAAA clade</taxon>
        <taxon>indigoferoid/millettioid clade</taxon>
        <taxon>Phaseoleae</taxon>
        <taxon>Flemingia</taxon>
    </lineage>
</organism>
<evidence type="ECO:0000313" key="4">
    <source>
        <dbReference type="Proteomes" id="UP001603857"/>
    </source>
</evidence>
<feature type="region of interest" description="Disordered" evidence="1">
    <location>
        <begin position="254"/>
        <end position="301"/>
    </location>
</feature>